<dbReference type="EMBL" id="GBRH01190796">
    <property type="protein sequence ID" value="JAE07100.1"/>
    <property type="molecule type" value="Transcribed_RNA"/>
</dbReference>
<reference evidence="1" key="1">
    <citation type="submission" date="2014-09" db="EMBL/GenBank/DDBJ databases">
        <authorList>
            <person name="Magalhaes I.L.F."/>
            <person name="Oliveira U."/>
            <person name="Santos F.R."/>
            <person name="Vidigal T.H.D.A."/>
            <person name="Brescovit A.D."/>
            <person name="Santos A.J."/>
        </authorList>
    </citation>
    <scope>NUCLEOTIDE SEQUENCE</scope>
    <source>
        <tissue evidence="1">Shoot tissue taken approximately 20 cm above the soil surface</tissue>
    </source>
</reference>
<name>A0A0A9F2A0_ARUDO</name>
<proteinExistence type="predicted"/>
<sequence>MSQAINQTSDNEYQPTIIFFSLPAEWQMPQKIPNTPPPPNFQLFTFFSPPLKFFRFTIFLTLEAPQFSAINGPLHQASIPFSPLPSSLARFPSYTEPIFLLISSLLVSSDNTTCC</sequence>
<dbReference type="AlphaFoldDB" id="A0A0A9F2A0"/>
<evidence type="ECO:0000313" key="1">
    <source>
        <dbReference type="EMBL" id="JAE07100.1"/>
    </source>
</evidence>
<reference evidence="1" key="2">
    <citation type="journal article" date="2015" name="Data Brief">
        <title>Shoot transcriptome of the giant reed, Arundo donax.</title>
        <authorList>
            <person name="Barrero R.A."/>
            <person name="Guerrero F.D."/>
            <person name="Moolhuijzen P."/>
            <person name="Goolsby J.A."/>
            <person name="Tidwell J."/>
            <person name="Bellgard S.E."/>
            <person name="Bellgard M.I."/>
        </authorList>
    </citation>
    <scope>NUCLEOTIDE SEQUENCE</scope>
    <source>
        <tissue evidence="1">Shoot tissue taken approximately 20 cm above the soil surface</tissue>
    </source>
</reference>
<organism evidence="1">
    <name type="scientific">Arundo donax</name>
    <name type="common">Giant reed</name>
    <name type="synonym">Donax arundinaceus</name>
    <dbReference type="NCBI Taxonomy" id="35708"/>
    <lineage>
        <taxon>Eukaryota</taxon>
        <taxon>Viridiplantae</taxon>
        <taxon>Streptophyta</taxon>
        <taxon>Embryophyta</taxon>
        <taxon>Tracheophyta</taxon>
        <taxon>Spermatophyta</taxon>
        <taxon>Magnoliopsida</taxon>
        <taxon>Liliopsida</taxon>
        <taxon>Poales</taxon>
        <taxon>Poaceae</taxon>
        <taxon>PACMAD clade</taxon>
        <taxon>Arundinoideae</taxon>
        <taxon>Arundineae</taxon>
        <taxon>Arundo</taxon>
    </lineage>
</organism>
<accession>A0A0A9F2A0</accession>
<protein>
    <submittedName>
        <fullName evidence="1">Uncharacterized protein</fullName>
    </submittedName>
</protein>